<evidence type="ECO:0000313" key="7">
    <source>
        <dbReference type="Proteomes" id="UP000199758"/>
    </source>
</evidence>
<dbReference type="GO" id="GO:0005737">
    <property type="term" value="C:cytoplasm"/>
    <property type="evidence" value="ECO:0007669"/>
    <property type="project" value="UniProtKB-SubCell"/>
</dbReference>
<evidence type="ECO:0000256" key="2">
    <source>
        <dbReference type="ARBA" id="ARBA00022448"/>
    </source>
</evidence>
<evidence type="ECO:0000256" key="1">
    <source>
        <dbReference type="ARBA" id="ARBA00009990"/>
    </source>
</evidence>
<dbReference type="RefSeq" id="WP_072894404.1">
    <property type="nucleotide sequence ID" value="NZ_FQWZ01000002.1"/>
</dbReference>
<keyword evidence="5" id="KW-0963">Cytoplasm</keyword>
<dbReference type="PRINTS" id="PR01594">
    <property type="entry name" value="SECBCHAPRONE"/>
</dbReference>
<evidence type="ECO:0000256" key="3">
    <source>
        <dbReference type="ARBA" id="ARBA00022927"/>
    </source>
</evidence>
<reference evidence="6 7" key="1">
    <citation type="submission" date="2016-11" db="EMBL/GenBank/DDBJ databases">
        <authorList>
            <person name="Jaros S."/>
            <person name="Januszkiewicz K."/>
            <person name="Wedrychowicz H."/>
        </authorList>
    </citation>
    <scope>NUCLEOTIDE SEQUENCE [LARGE SCALE GENOMIC DNA]</scope>
    <source>
        <strain evidence="6 7">CGMCC 1.7049</strain>
    </source>
</reference>
<evidence type="ECO:0000256" key="4">
    <source>
        <dbReference type="ARBA" id="ARBA00023010"/>
    </source>
</evidence>
<comment type="function">
    <text evidence="5">One of the proteins required for the normal export of preproteins out of the cell cytoplasm. It is a molecular chaperone that binds to a subset of precursor proteins, maintaining them in a translocation-competent state. It also specifically binds to its receptor SecA.</text>
</comment>
<dbReference type="GO" id="GO:0051082">
    <property type="term" value="F:unfolded protein binding"/>
    <property type="evidence" value="ECO:0007669"/>
    <property type="project" value="InterPro"/>
</dbReference>
<keyword evidence="2 5" id="KW-0813">Transport</keyword>
<dbReference type="AlphaFoldDB" id="A0A1M5LC44"/>
<dbReference type="Pfam" id="PF02556">
    <property type="entry name" value="SecB"/>
    <property type="match status" value="1"/>
</dbReference>
<dbReference type="InterPro" id="IPR003708">
    <property type="entry name" value="SecB"/>
</dbReference>
<comment type="subunit">
    <text evidence="5">Homotetramer, a dimer of dimers. One homotetramer interacts with 1 SecA dimer.</text>
</comment>
<dbReference type="STRING" id="490188.SAMN04488068_0818"/>
<sequence length="176" mass="18943">MAADTPVATQNALPPLTGSSRQVLLQKFYLRDASVEAPLAPQIFSRPWQPQVDVNVATNVQALGEDQFHLTLTVTVTAKLGNDVAFLIEVQQAGVFIVRDFPEEAERAAVLAGYCPSLLFPFAREAISDFVQKAGFPQLLLQPINFEALYLEHLNRARSAAAAGEAAGPAATDATH</sequence>
<accession>A0A1M5LC44</accession>
<dbReference type="NCBIfam" id="TIGR00809">
    <property type="entry name" value="secB"/>
    <property type="match status" value="1"/>
</dbReference>
<dbReference type="GO" id="GO:0015031">
    <property type="term" value="P:protein transport"/>
    <property type="evidence" value="ECO:0007669"/>
    <property type="project" value="UniProtKB-UniRule"/>
</dbReference>
<proteinExistence type="inferred from homology"/>
<dbReference type="Gene3D" id="3.10.420.10">
    <property type="entry name" value="SecB-like"/>
    <property type="match status" value="1"/>
</dbReference>
<dbReference type="PANTHER" id="PTHR36918">
    <property type="match status" value="1"/>
</dbReference>
<name>A0A1M5LC44_9GAMM</name>
<dbReference type="SUPFAM" id="SSF54611">
    <property type="entry name" value="SecB-like"/>
    <property type="match status" value="1"/>
</dbReference>
<dbReference type="GO" id="GO:0051262">
    <property type="term" value="P:protein tetramerization"/>
    <property type="evidence" value="ECO:0007669"/>
    <property type="project" value="InterPro"/>
</dbReference>
<gene>
    <name evidence="5" type="primary">secB</name>
    <name evidence="6" type="ORF">SAMN04488068_0818</name>
</gene>
<evidence type="ECO:0000256" key="5">
    <source>
        <dbReference type="HAMAP-Rule" id="MF_00821"/>
    </source>
</evidence>
<comment type="similarity">
    <text evidence="1 5">Belongs to the SecB family.</text>
</comment>
<keyword evidence="5" id="KW-0143">Chaperone</keyword>
<dbReference type="PANTHER" id="PTHR36918:SF1">
    <property type="entry name" value="PROTEIN-EXPORT PROTEIN SECB"/>
    <property type="match status" value="1"/>
</dbReference>
<dbReference type="EMBL" id="FQWZ01000002">
    <property type="protein sequence ID" value="SHG62577.1"/>
    <property type="molecule type" value="Genomic_DNA"/>
</dbReference>
<keyword evidence="3 5" id="KW-0653">Protein transport</keyword>
<evidence type="ECO:0000313" key="6">
    <source>
        <dbReference type="EMBL" id="SHG62577.1"/>
    </source>
</evidence>
<dbReference type="OrthoDB" id="9795145at2"/>
<comment type="subcellular location">
    <subcellularLocation>
        <location evidence="5">Cytoplasm</location>
    </subcellularLocation>
</comment>
<dbReference type="Proteomes" id="UP000199758">
    <property type="component" value="Unassembled WGS sequence"/>
</dbReference>
<dbReference type="GO" id="GO:0006457">
    <property type="term" value="P:protein folding"/>
    <property type="evidence" value="ECO:0007669"/>
    <property type="project" value="UniProtKB-UniRule"/>
</dbReference>
<keyword evidence="4 5" id="KW-0811">Translocation</keyword>
<dbReference type="InterPro" id="IPR035958">
    <property type="entry name" value="SecB-like_sf"/>
</dbReference>
<keyword evidence="7" id="KW-1185">Reference proteome</keyword>
<dbReference type="HAMAP" id="MF_00821">
    <property type="entry name" value="SecB"/>
    <property type="match status" value="1"/>
</dbReference>
<organism evidence="6 7">
    <name type="scientific">Hydrocarboniphaga daqingensis</name>
    <dbReference type="NCBI Taxonomy" id="490188"/>
    <lineage>
        <taxon>Bacteria</taxon>
        <taxon>Pseudomonadati</taxon>
        <taxon>Pseudomonadota</taxon>
        <taxon>Gammaproteobacteria</taxon>
        <taxon>Nevskiales</taxon>
        <taxon>Nevskiaceae</taxon>
        <taxon>Hydrocarboniphaga</taxon>
    </lineage>
</organism>
<protein>
    <recommendedName>
        <fullName evidence="5">Protein-export protein SecB</fullName>
    </recommendedName>
</protein>